<reference evidence="1 2" key="1">
    <citation type="journal article" date="2020" name="ISME J.">
        <title>Uncovering the hidden diversity of litter-decomposition mechanisms in mushroom-forming fungi.</title>
        <authorList>
            <person name="Floudas D."/>
            <person name="Bentzer J."/>
            <person name="Ahren D."/>
            <person name="Johansson T."/>
            <person name="Persson P."/>
            <person name="Tunlid A."/>
        </authorList>
    </citation>
    <scope>NUCLEOTIDE SEQUENCE [LARGE SCALE GENOMIC DNA]</scope>
    <source>
        <strain evidence="1 2">CBS 406.79</strain>
    </source>
</reference>
<gene>
    <name evidence="1" type="ORF">D9757_003377</name>
</gene>
<accession>A0A8H5HYW5</accession>
<dbReference type="Proteomes" id="UP000518752">
    <property type="component" value="Unassembled WGS sequence"/>
</dbReference>
<proteinExistence type="predicted"/>
<evidence type="ECO:0000313" key="2">
    <source>
        <dbReference type="Proteomes" id="UP000518752"/>
    </source>
</evidence>
<protein>
    <submittedName>
        <fullName evidence="1">Uncharacterized protein</fullName>
    </submittedName>
</protein>
<keyword evidence="2" id="KW-1185">Reference proteome</keyword>
<sequence length="183" mass="21093">MSAKVDTNLAKTNGLDYLFKKEGDKFIESSSKDIDDPILANIKQEKQEINLAIDFDQFYDTYLVNSKGEDHTDEDMEEVYGSGEKKLIFWQVAFSKLCRTLSDQMHHTKQMFNKLCNMRIPSGNKTHCFTHSVFTDIVSNLNSVNSMIHSILIDSDNIVILSVEWDRTLTSKEGQLEYNTAWY</sequence>
<comment type="caution">
    <text evidence="1">The sequence shown here is derived from an EMBL/GenBank/DDBJ whole genome shotgun (WGS) entry which is preliminary data.</text>
</comment>
<organism evidence="1 2">
    <name type="scientific">Collybiopsis confluens</name>
    <dbReference type="NCBI Taxonomy" id="2823264"/>
    <lineage>
        <taxon>Eukaryota</taxon>
        <taxon>Fungi</taxon>
        <taxon>Dikarya</taxon>
        <taxon>Basidiomycota</taxon>
        <taxon>Agaricomycotina</taxon>
        <taxon>Agaricomycetes</taxon>
        <taxon>Agaricomycetidae</taxon>
        <taxon>Agaricales</taxon>
        <taxon>Marasmiineae</taxon>
        <taxon>Omphalotaceae</taxon>
        <taxon>Collybiopsis</taxon>
    </lineage>
</organism>
<name>A0A8H5HYW5_9AGAR</name>
<dbReference type="AlphaFoldDB" id="A0A8H5HYW5"/>
<evidence type="ECO:0000313" key="1">
    <source>
        <dbReference type="EMBL" id="KAF5392086.1"/>
    </source>
</evidence>
<dbReference type="EMBL" id="JAACJN010000007">
    <property type="protein sequence ID" value="KAF5392086.1"/>
    <property type="molecule type" value="Genomic_DNA"/>
</dbReference>
<dbReference type="OrthoDB" id="3069822at2759"/>